<dbReference type="Proteomes" id="UP001060215">
    <property type="component" value="Chromosome 5"/>
</dbReference>
<protein>
    <submittedName>
        <fullName evidence="1">Uncharacterized protein</fullName>
    </submittedName>
</protein>
<evidence type="ECO:0000313" key="1">
    <source>
        <dbReference type="EMBL" id="KAI8010381.1"/>
    </source>
</evidence>
<keyword evidence="2" id="KW-1185">Reference proteome</keyword>
<accession>A0ACC0HBA3</accession>
<proteinExistence type="predicted"/>
<organism evidence="1 2">
    <name type="scientific">Camellia lanceoleosa</name>
    <dbReference type="NCBI Taxonomy" id="1840588"/>
    <lineage>
        <taxon>Eukaryota</taxon>
        <taxon>Viridiplantae</taxon>
        <taxon>Streptophyta</taxon>
        <taxon>Embryophyta</taxon>
        <taxon>Tracheophyta</taxon>
        <taxon>Spermatophyta</taxon>
        <taxon>Magnoliopsida</taxon>
        <taxon>eudicotyledons</taxon>
        <taxon>Gunneridae</taxon>
        <taxon>Pentapetalae</taxon>
        <taxon>asterids</taxon>
        <taxon>Ericales</taxon>
        <taxon>Theaceae</taxon>
        <taxon>Camellia</taxon>
    </lineage>
</organism>
<comment type="caution">
    <text evidence="1">The sequence shown here is derived from an EMBL/GenBank/DDBJ whole genome shotgun (WGS) entry which is preliminary data.</text>
</comment>
<name>A0ACC0HBA3_9ERIC</name>
<dbReference type="EMBL" id="CM045762">
    <property type="protein sequence ID" value="KAI8010381.1"/>
    <property type="molecule type" value="Genomic_DNA"/>
</dbReference>
<reference evidence="1 2" key="1">
    <citation type="journal article" date="2022" name="Plant J.">
        <title>Chromosome-level genome of Camellia lanceoleosa provides a valuable resource for understanding genome evolution and self-incompatibility.</title>
        <authorList>
            <person name="Gong W."/>
            <person name="Xiao S."/>
            <person name="Wang L."/>
            <person name="Liao Z."/>
            <person name="Chang Y."/>
            <person name="Mo W."/>
            <person name="Hu G."/>
            <person name="Li W."/>
            <person name="Zhao G."/>
            <person name="Zhu H."/>
            <person name="Hu X."/>
            <person name="Ji K."/>
            <person name="Xiang X."/>
            <person name="Song Q."/>
            <person name="Yuan D."/>
            <person name="Jin S."/>
            <person name="Zhang L."/>
        </authorList>
    </citation>
    <scope>NUCLEOTIDE SEQUENCE [LARGE SCALE GENOMIC DNA]</scope>
    <source>
        <strain evidence="1">SQ_2022a</strain>
    </source>
</reference>
<sequence>MKTSMTSGNTSRRFYGCARYGVDATCGYFEWVDSPMCHSGREVLPKMVAKMNCLEKKLLGLLQQALRHIQLPQQTGFHLLPLVSLQLSAEASFTSSSILRGAIVALMQITLYLVQETNESSYAVELNGDWRCWFTAFQINGN</sequence>
<evidence type="ECO:0000313" key="2">
    <source>
        <dbReference type="Proteomes" id="UP001060215"/>
    </source>
</evidence>
<gene>
    <name evidence="1" type="ORF">LOK49_LG06G02165</name>
</gene>